<evidence type="ECO:0000313" key="1">
    <source>
        <dbReference type="EMBL" id="KPH53755.1"/>
    </source>
</evidence>
<organism evidence="1 2">
    <name type="scientific">Helicobacter pullorum</name>
    <dbReference type="NCBI Taxonomy" id="35818"/>
    <lineage>
        <taxon>Bacteria</taxon>
        <taxon>Pseudomonadati</taxon>
        <taxon>Campylobacterota</taxon>
        <taxon>Epsilonproteobacteria</taxon>
        <taxon>Campylobacterales</taxon>
        <taxon>Helicobacteraceae</taxon>
        <taxon>Helicobacter</taxon>
    </lineage>
</organism>
<dbReference type="AlphaFoldDB" id="A0A0N0LS11"/>
<comment type="caution">
    <text evidence="1">The sequence shown here is derived from an EMBL/GenBank/DDBJ whole genome shotgun (WGS) entry which is preliminary data.</text>
</comment>
<dbReference type="EMBL" id="JNOC01000123">
    <property type="protein sequence ID" value="KPH53755.1"/>
    <property type="molecule type" value="Genomic_DNA"/>
</dbReference>
<dbReference type="RefSeq" id="WP_054198767.1">
    <property type="nucleotide sequence ID" value="NZ_JNOC01000123.1"/>
</dbReference>
<evidence type="ECO:0000313" key="2">
    <source>
        <dbReference type="Proteomes" id="UP000037997"/>
    </source>
</evidence>
<dbReference type="PATRIC" id="fig|35818.11.peg.166"/>
<dbReference type="Proteomes" id="UP000037997">
    <property type="component" value="Unassembled WGS sequence"/>
</dbReference>
<proteinExistence type="predicted"/>
<name>A0A0N0LS11_9HELI</name>
<reference evidence="1 2" key="1">
    <citation type="submission" date="2014-06" db="EMBL/GenBank/DDBJ databases">
        <title>Helicobacter pullorum isolates in fresh chicken meat - phenotypic and genotypic features.</title>
        <authorList>
            <person name="Borges V."/>
            <person name="Santos A."/>
            <person name="Correia C.B."/>
            <person name="Saraiva M."/>
            <person name="Menard A."/>
            <person name="Vieira L."/>
            <person name="Sampaio D.A."/>
            <person name="Gomes J.P."/>
            <person name="Oleastro M."/>
        </authorList>
    </citation>
    <scope>NUCLEOTIDE SEQUENCE [LARGE SCALE GENOMIC DNA]</scope>
    <source>
        <strain evidence="1 2">229334/12</strain>
    </source>
</reference>
<gene>
    <name evidence="1" type="ORF">HPU229334_00855</name>
</gene>
<accession>A0A0N0LS11</accession>
<sequence length="85" mass="10124">MSGFVGLNELFIKLQLKFEFKLSELEKTHITRLLYPLSNKNRLTLSKEDFTKALEPMHLETNTRYTEAIKQFLINYLEKNIQDMI</sequence>
<protein>
    <submittedName>
        <fullName evidence="1">Uncharacterized protein</fullName>
    </submittedName>
</protein>